<reference evidence="2 3" key="1">
    <citation type="submission" date="2016-02" db="EMBL/GenBank/DDBJ databases">
        <title>Genome analysis of coral dinoflagellate symbionts highlights evolutionary adaptations to a symbiotic lifestyle.</title>
        <authorList>
            <person name="Aranda M."/>
            <person name="Li Y."/>
            <person name="Liew Y.J."/>
            <person name="Baumgarten S."/>
            <person name="Simakov O."/>
            <person name="Wilson M."/>
            <person name="Piel J."/>
            <person name="Ashoor H."/>
            <person name="Bougouffa S."/>
            <person name="Bajic V.B."/>
            <person name="Ryu T."/>
            <person name="Ravasi T."/>
            <person name="Bayer T."/>
            <person name="Micklem G."/>
            <person name="Kim H."/>
            <person name="Bhak J."/>
            <person name="Lajeunesse T.C."/>
            <person name="Voolstra C.R."/>
        </authorList>
    </citation>
    <scope>NUCLEOTIDE SEQUENCE [LARGE SCALE GENOMIC DNA]</scope>
    <source>
        <strain evidence="2 3">CCMP2467</strain>
    </source>
</reference>
<dbReference type="SUPFAM" id="SSF69318">
    <property type="entry name" value="Integrin alpha N-terminal domain"/>
    <property type="match status" value="1"/>
</dbReference>
<feature type="region of interest" description="Disordered" evidence="1">
    <location>
        <begin position="1"/>
        <end position="20"/>
    </location>
</feature>
<gene>
    <name evidence="2" type="ORF">AK812_SmicGene25194</name>
</gene>
<dbReference type="AlphaFoldDB" id="A0A1Q9DCN5"/>
<organism evidence="2 3">
    <name type="scientific">Symbiodinium microadriaticum</name>
    <name type="common">Dinoflagellate</name>
    <name type="synonym">Zooxanthella microadriatica</name>
    <dbReference type="NCBI Taxonomy" id="2951"/>
    <lineage>
        <taxon>Eukaryota</taxon>
        <taxon>Sar</taxon>
        <taxon>Alveolata</taxon>
        <taxon>Dinophyceae</taxon>
        <taxon>Suessiales</taxon>
        <taxon>Symbiodiniaceae</taxon>
        <taxon>Symbiodinium</taxon>
    </lineage>
</organism>
<protein>
    <submittedName>
        <fullName evidence="2">Uncharacterized protein</fullName>
    </submittedName>
</protein>
<dbReference type="EMBL" id="LSRX01000600">
    <property type="protein sequence ID" value="OLP92941.1"/>
    <property type="molecule type" value="Genomic_DNA"/>
</dbReference>
<dbReference type="Proteomes" id="UP000186817">
    <property type="component" value="Unassembled WGS sequence"/>
</dbReference>
<comment type="caution">
    <text evidence="2">The sequence shown here is derived from an EMBL/GenBank/DDBJ whole genome shotgun (WGS) entry which is preliminary data.</text>
</comment>
<proteinExistence type="predicted"/>
<evidence type="ECO:0000313" key="3">
    <source>
        <dbReference type="Proteomes" id="UP000186817"/>
    </source>
</evidence>
<sequence>MGIRTPYRETPPRVSTGRQRETEVFLFRAVNLLCSNTSSEDPRLPGSNGPTALPGAADEQRTDGTVEGAASSSSAAAAEAGVSAVAVKETIELPPVMLSMVKPQHLHQAPELLQQRYDTSQHYTWALSGSNAFKSSFFKDGSFSEDCEIVAYLHWDDNQLLGKLQDIAKQMPPAMGTPPQFAVASCRMLSVMEYTSFAVPPRCGMELYLREGVWGLVPSESSGCSHPGYVEHHATLRWSASAWCRPRAGSCEGNLQERTRTKLLDVPNGAYTQAVDWDGDGHSELILLQWGPGNNFDDPPGSPDGRHCWVRYFKQHQWQLTEQFGEANPFRDLRFQMNVYQVRPAFSVVDWDGDGDWDWLLQDDEGLWFLEFSAGLAGLPNNLSQPSRQEDLVLLSARIARRAISRFSECSVWRLVYFWVERRPSRHRQRTENRAMESRQYPGSDGKVLHGLKAAMMRRGIMPPSNDIINLGPPAIMLVGVRLTPATCPRIKRNKLVEPHKVIKRSGISCDLCASFRQGGTVTHQPRMWEKLGVPVASADAEIASRYSMEGSGHSIKDSTPALNKGLLRRTEIPRMLIDVYQVKMSSMSAKRESGM</sequence>
<evidence type="ECO:0000313" key="2">
    <source>
        <dbReference type="EMBL" id="OLP92941.1"/>
    </source>
</evidence>
<feature type="region of interest" description="Disordered" evidence="1">
    <location>
        <begin position="37"/>
        <end position="72"/>
    </location>
</feature>
<dbReference type="InterPro" id="IPR028994">
    <property type="entry name" value="Integrin_alpha_N"/>
</dbReference>
<keyword evidence="3" id="KW-1185">Reference proteome</keyword>
<feature type="compositionally biased region" description="Basic and acidic residues" evidence="1">
    <location>
        <begin position="1"/>
        <end position="11"/>
    </location>
</feature>
<evidence type="ECO:0000256" key="1">
    <source>
        <dbReference type="SAM" id="MobiDB-lite"/>
    </source>
</evidence>
<accession>A0A1Q9DCN5</accession>
<name>A0A1Q9DCN5_SYMMI</name>